<dbReference type="InterPro" id="IPR023275">
    <property type="entry name" value="Aquaporin_3"/>
</dbReference>
<evidence type="ECO:0000313" key="6">
    <source>
        <dbReference type="Proteomes" id="UP001266305"/>
    </source>
</evidence>
<keyword evidence="6" id="KW-1185">Reference proteome</keyword>
<dbReference type="Proteomes" id="UP001266305">
    <property type="component" value="Unassembled WGS sequence"/>
</dbReference>
<keyword evidence="3" id="KW-0677">Repeat</keyword>
<keyword evidence="2" id="KW-1003">Cell membrane</keyword>
<keyword evidence="2" id="KW-0472">Membrane</keyword>
<evidence type="ECO:0000256" key="4">
    <source>
        <dbReference type="SAM" id="MobiDB-lite"/>
    </source>
</evidence>
<protein>
    <submittedName>
        <fullName evidence="5">Uncharacterized protein</fullName>
    </submittedName>
</protein>
<proteinExistence type="predicted"/>
<accession>A0ABQ9WE41</accession>
<feature type="region of interest" description="Disordered" evidence="4">
    <location>
        <begin position="1"/>
        <end position="26"/>
    </location>
</feature>
<evidence type="ECO:0000256" key="2">
    <source>
        <dbReference type="ARBA" id="ARBA00022475"/>
    </source>
</evidence>
<reference evidence="5 6" key="1">
    <citation type="submission" date="2023-05" db="EMBL/GenBank/DDBJ databases">
        <title>B98-5 Cell Line De Novo Hybrid Assembly: An Optical Mapping Approach.</title>
        <authorList>
            <person name="Kananen K."/>
            <person name="Auerbach J.A."/>
            <person name="Kautto E."/>
            <person name="Blachly J.S."/>
        </authorList>
    </citation>
    <scope>NUCLEOTIDE SEQUENCE [LARGE SCALE GENOMIC DNA]</scope>
    <source>
        <strain evidence="5">B95-8</strain>
        <tissue evidence="5">Cell line</tissue>
    </source>
</reference>
<dbReference type="PRINTS" id="PR02015">
    <property type="entry name" value="AQUAPORIN3"/>
</dbReference>
<evidence type="ECO:0000256" key="3">
    <source>
        <dbReference type="ARBA" id="ARBA00022737"/>
    </source>
</evidence>
<dbReference type="EMBL" id="JASSZA010000001">
    <property type="protein sequence ID" value="KAK2119898.1"/>
    <property type="molecule type" value="Genomic_DNA"/>
</dbReference>
<gene>
    <name evidence="5" type="ORF">P7K49_001284</name>
</gene>
<name>A0ABQ9WE41_SAGOE</name>
<comment type="caution">
    <text evidence="5">The sequence shown here is derived from an EMBL/GenBank/DDBJ whole genome shotgun (WGS) entry which is preliminary data.</text>
</comment>
<feature type="compositionally biased region" description="Low complexity" evidence="4">
    <location>
        <begin position="1"/>
        <end position="23"/>
    </location>
</feature>
<sequence>MPPPLSALRGPPLPRSSLHSRPAPAIPCHLPHQLPAPGLRPSLSAEVGQGRRGAHSSELQGCRAGLQGGRGPGLPRCYKGRHLRWRPLLAAPGASRCPCPCPSDSASACPDMGRQKELVSRCGEMLHIRYRLLRQALAECLGTLILVVSGGS</sequence>
<evidence type="ECO:0000313" key="5">
    <source>
        <dbReference type="EMBL" id="KAK2119898.1"/>
    </source>
</evidence>
<evidence type="ECO:0000256" key="1">
    <source>
        <dbReference type="ARBA" id="ARBA00004651"/>
    </source>
</evidence>
<organism evidence="5 6">
    <name type="scientific">Saguinus oedipus</name>
    <name type="common">Cotton-top tamarin</name>
    <name type="synonym">Oedipomidas oedipus</name>
    <dbReference type="NCBI Taxonomy" id="9490"/>
    <lineage>
        <taxon>Eukaryota</taxon>
        <taxon>Metazoa</taxon>
        <taxon>Chordata</taxon>
        <taxon>Craniata</taxon>
        <taxon>Vertebrata</taxon>
        <taxon>Euteleostomi</taxon>
        <taxon>Mammalia</taxon>
        <taxon>Eutheria</taxon>
        <taxon>Euarchontoglires</taxon>
        <taxon>Primates</taxon>
        <taxon>Haplorrhini</taxon>
        <taxon>Platyrrhini</taxon>
        <taxon>Cebidae</taxon>
        <taxon>Callitrichinae</taxon>
        <taxon>Saguinus</taxon>
    </lineage>
</organism>
<comment type="subcellular location">
    <subcellularLocation>
        <location evidence="1">Cell membrane</location>
        <topology evidence="1">Multi-pass membrane protein</topology>
    </subcellularLocation>
</comment>